<comment type="caution">
    <text evidence="3">The sequence shown here is derived from an EMBL/GenBank/DDBJ whole genome shotgun (WGS) entry which is preliminary data.</text>
</comment>
<organism evidence="3 4">
    <name type="scientific">Botrytis porri</name>
    <dbReference type="NCBI Taxonomy" id="87229"/>
    <lineage>
        <taxon>Eukaryota</taxon>
        <taxon>Fungi</taxon>
        <taxon>Dikarya</taxon>
        <taxon>Ascomycota</taxon>
        <taxon>Pezizomycotina</taxon>
        <taxon>Leotiomycetes</taxon>
        <taxon>Helotiales</taxon>
        <taxon>Sclerotiniaceae</taxon>
        <taxon>Botrytis</taxon>
    </lineage>
</organism>
<feature type="compositionally biased region" description="Polar residues" evidence="1">
    <location>
        <begin position="7"/>
        <end position="21"/>
    </location>
</feature>
<dbReference type="Proteomes" id="UP000297280">
    <property type="component" value="Unassembled WGS sequence"/>
</dbReference>
<sequence>MVHARTFSRQLGSTLPTHNQPQVPPQIIISDSEDPHKPVYYKTTHWKNSFLNSVQSSHIKTSTSFRSLLTRIKKLPSRSKILLALVCLLSLVSIIGAISGVRLDSLKGGERSPYTRIHYATHNKGPKFDHNRDKGVKREEAPPIPVQAIGLMPKKVTPVVHEEGKKVKRDGISTTGLTPRKLIPRQFGIAADAILIFNMDESECETKLAGFLLTSEEAVR</sequence>
<name>A0A4Z1L296_9HELO</name>
<evidence type="ECO:0000256" key="1">
    <source>
        <dbReference type="SAM" id="MobiDB-lite"/>
    </source>
</evidence>
<feature type="region of interest" description="Disordered" evidence="1">
    <location>
        <begin position="1"/>
        <end position="24"/>
    </location>
</feature>
<evidence type="ECO:0000313" key="3">
    <source>
        <dbReference type="EMBL" id="TGO90807.1"/>
    </source>
</evidence>
<keyword evidence="2" id="KW-0472">Membrane</keyword>
<keyword evidence="4" id="KW-1185">Reference proteome</keyword>
<reference evidence="3 4" key="1">
    <citation type="submission" date="2017-12" db="EMBL/GenBank/DDBJ databases">
        <title>Comparative genomics of Botrytis spp.</title>
        <authorList>
            <person name="Valero-Jimenez C.A."/>
            <person name="Tapia P."/>
            <person name="Veloso J."/>
            <person name="Silva-Moreno E."/>
            <person name="Staats M."/>
            <person name="Valdes J.H."/>
            <person name="Van Kan J.A.L."/>
        </authorList>
    </citation>
    <scope>NUCLEOTIDE SEQUENCE [LARGE SCALE GENOMIC DNA]</scope>
    <source>
        <strain evidence="3 4">MUCL3349</strain>
    </source>
</reference>
<proteinExistence type="predicted"/>
<dbReference type="AlphaFoldDB" id="A0A4Z1L296"/>
<feature type="transmembrane region" description="Helical" evidence="2">
    <location>
        <begin position="81"/>
        <end position="101"/>
    </location>
</feature>
<keyword evidence="2" id="KW-0812">Transmembrane</keyword>
<evidence type="ECO:0000313" key="4">
    <source>
        <dbReference type="Proteomes" id="UP000297280"/>
    </source>
</evidence>
<gene>
    <name evidence="3" type="ORF">BPOR_0050g00120</name>
</gene>
<dbReference type="EMBL" id="PQXO01000050">
    <property type="protein sequence ID" value="TGO90807.1"/>
    <property type="molecule type" value="Genomic_DNA"/>
</dbReference>
<keyword evidence="2" id="KW-1133">Transmembrane helix</keyword>
<protein>
    <submittedName>
        <fullName evidence="3">Uncharacterized protein</fullName>
    </submittedName>
</protein>
<accession>A0A4Z1L296</accession>
<evidence type="ECO:0000256" key="2">
    <source>
        <dbReference type="SAM" id="Phobius"/>
    </source>
</evidence>